<feature type="compositionally biased region" description="Polar residues" evidence="5">
    <location>
        <begin position="95"/>
        <end position="109"/>
    </location>
</feature>
<feature type="compositionally biased region" description="Basic and acidic residues" evidence="5">
    <location>
        <begin position="712"/>
        <end position="722"/>
    </location>
</feature>
<dbReference type="PANTHER" id="PTHR46515:SF1">
    <property type="entry name" value="TATA ELEMENT MODULATORY FACTOR"/>
    <property type="match status" value="1"/>
</dbReference>
<dbReference type="AlphaFoldDB" id="A0A517LF02"/>
<feature type="compositionally biased region" description="Polar residues" evidence="5">
    <location>
        <begin position="157"/>
        <end position="189"/>
    </location>
</feature>
<dbReference type="Pfam" id="PF12325">
    <property type="entry name" value="TMF_TATA_bd"/>
    <property type="match status" value="1"/>
</dbReference>
<feature type="region of interest" description="Disordered" evidence="5">
    <location>
        <begin position="522"/>
        <end position="541"/>
    </location>
</feature>
<dbReference type="InterPro" id="IPR022091">
    <property type="entry name" value="TMF_TATA-bd"/>
</dbReference>
<feature type="coiled-coil region" evidence="4">
    <location>
        <begin position="777"/>
        <end position="877"/>
    </location>
</feature>
<organism evidence="7 8">
    <name type="scientific">Venturia effusa</name>
    <dbReference type="NCBI Taxonomy" id="50376"/>
    <lineage>
        <taxon>Eukaryota</taxon>
        <taxon>Fungi</taxon>
        <taxon>Dikarya</taxon>
        <taxon>Ascomycota</taxon>
        <taxon>Pezizomycotina</taxon>
        <taxon>Dothideomycetes</taxon>
        <taxon>Pleosporomycetidae</taxon>
        <taxon>Venturiales</taxon>
        <taxon>Venturiaceae</taxon>
        <taxon>Venturia</taxon>
    </lineage>
</organism>
<evidence type="ECO:0000256" key="3">
    <source>
        <dbReference type="ARBA" id="ARBA00023054"/>
    </source>
</evidence>
<dbReference type="GO" id="GO:0005783">
    <property type="term" value="C:endoplasmic reticulum"/>
    <property type="evidence" value="ECO:0007669"/>
    <property type="project" value="TreeGrafter"/>
</dbReference>
<feature type="compositionally biased region" description="Low complexity" evidence="5">
    <location>
        <begin position="473"/>
        <end position="483"/>
    </location>
</feature>
<dbReference type="InterPro" id="IPR022092">
    <property type="entry name" value="TMF_DNA-bd"/>
</dbReference>
<gene>
    <name evidence="7" type="ORF">FKW77_002538</name>
</gene>
<feature type="compositionally biased region" description="Basic and acidic residues" evidence="5">
    <location>
        <begin position="583"/>
        <end position="611"/>
    </location>
</feature>
<evidence type="ECO:0000259" key="6">
    <source>
        <dbReference type="Pfam" id="PF12325"/>
    </source>
</evidence>
<dbReference type="OrthoDB" id="74178at2759"/>
<evidence type="ECO:0000313" key="8">
    <source>
        <dbReference type="Proteomes" id="UP000316270"/>
    </source>
</evidence>
<feature type="compositionally biased region" description="Basic and acidic residues" evidence="5">
    <location>
        <begin position="72"/>
        <end position="87"/>
    </location>
</feature>
<feature type="compositionally biased region" description="Basic and acidic residues" evidence="5">
    <location>
        <begin position="124"/>
        <end position="137"/>
    </location>
</feature>
<dbReference type="GO" id="GO:0005794">
    <property type="term" value="C:Golgi apparatus"/>
    <property type="evidence" value="ECO:0007669"/>
    <property type="project" value="UniProtKB-SubCell"/>
</dbReference>
<accession>A0A517LF02</accession>
<feature type="compositionally biased region" description="Polar residues" evidence="5">
    <location>
        <begin position="702"/>
        <end position="711"/>
    </location>
</feature>
<keyword evidence="2" id="KW-0333">Golgi apparatus</keyword>
<feature type="region of interest" description="Disordered" evidence="5">
    <location>
        <begin position="583"/>
        <end position="732"/>
    </location>
</feature>
<evidence type="ECO:0000256" key="1">
    <source>
        <dbReference type="ARBA" id="ARBA00004555"/>
    </source>
</evidence>
<name>A0A517LF02_9PEZI</name>
<comment type="subcellular location">
    <subcellularLocation>
        <location evidence="1">Golgi apparatus</location>
    </subcellularLocation>
</comment>
<keyword evidence="8" id="KW-1185">Reference proteome</keyword>
<evidence type="ECO:0000256" key="5">
    <source>
        <dbReference type="SAM" id="MobiDB-lite"/>
    </source>
</evidence>
<feature type="domain" description="TATA element modulatory factor 1 TATA binding" evidence="6">
    <location>
        <begin position="765"/>
        <end position="877"/>
    </location>
</feature>
<feature type="region of interest" description="Disordered" evidence="5">
    <location>
        <begin position="362"/>
        <end position="402"/>
    </location>
</feature>
<dbReference type="EMBL" id="CP042195">
    <property type="protein sequence ID" value="QDS74222.1"/>
    <property type="molecule type" value="Genomic_DNA"/>
</dbReference>
<feature type="compositionally biased region" description="Basic and acidic residues" evidence="5">
    <location>
        <begin position="670"/>
        <end position="682"/>
    </location>
</feature>
<evidence type="ECO:0000313" key="7">
    <source>
        <dbReference type="EMBL" id="QDS74222.1"/>
    </source>
</evidence>
<feature type="compositionally biased region" description="Basic and acidic residues" evidence="5">
    <location>
        <begin position="461"/>
        <end position="472"/>
    </location>
</feature>
<evidence type="ECO:0000256" key="2">
    <source>
        <dbReference type="ARBA" id="ARBA00023034"/>
    </source>
</evidence>
<protein>
    <recommendedName>
        <fullName evidence="6">TATA element modulatory factor 1 TATA binding domain-containing protein</fullName>
    </recommendedName>
</protein>
<keyword evidence="3 4" id="KW-0175">Coiled coil</keyword>
<dbReference type="PANTHER" id="PTHR46515">
    <property type="entry name" value="TATA ELEMENT MODULATORY FACTOR TMF1"/>
    <property type="match status" value="1"/>
</dbReference>
<feature type="compositionally biased region" description="Basic and acidic residues" evidence="5">
    <location>
        <begin position="425"/>
        <end position="454"/>
    </location>
</feature>
<evidence type="ECO:0000256" key="4">
    <source>
        <dbReference type="SAM" id="Coils"/>
    </source>
</evidence>
<feature type="compositionally biased region" description="Low complexity" evidence="5">
    <location>
        <begin position="253"/>
        <end position="267"/>
    </location>
</feature>
<reference evidence="7 8" key="1">
    <citation type="submission" date="2019-07" db="EMBL/GenBank/DDBJ databases">
        <title>Finished genome of Venturia effusa.</title>
        <authorList>
            <person name="Young C.A."/>
            <person name="Cox M.P."/>
            <person name="Ganley A.R.D."/>
            <person name="David W.J."/>
        </authorList>
    </citation>
    <scope>NUCLEOTIDE SEQUENCE [LARGE SCALE GENOMIC DNA]</scope>
    <source>
        <strain evidence="8">albino</strain>
    </source>
</reference>
<dbReference type="Pfam" id="PF12329">
    <property type="entry name" value="TMF_DNA_bd"/>
    <property type="match status" value="1"/>
</dbReference>
<feature type="region of interest" description="Disordered" evidence="5">
    <location>
        <begin position="38"/>
        <end position="205"/>
    </location>
</feature>
<proteinExistence type="predicted"/>
<dbReference type="InterPro" id="IPR052602">
    <property type="entry name" value="Growth_transcription_reg"/>
</dbReference>
<sequence length="880" mass="98928">MAAPQKQGSRWGLGSLVSGAVAGLESRLDTILADDETRAAEEAARKAKAAASRPAVLKADTPDASRTSSRNRANDRLAEKLAKRETARAAGTRTPIETASPRPSITISRDSGEAKQEDVSTETKGQEIVEEDGRKSIAADSTLPQMRPDEATATDAMETNTKPSLEVRNSVSARASTDILSTRPSNDSLSVHEPPIQEKPILRRSPSFLESELARITKTQDENTRNYQEELHAHLERIDALQSKLVYLASQTSAAAREAASSAPSGSTEKKLAEQEEKIAQLLEEGQKLSKTEMKHMTAIKKLRQRIQEEEKEKFELKRRLQKTEQEWIDQRDRLRILEERDKAAQERLKSLPKIEQEVDILKRDKETSDREVSELKKQLVESERRAEDAEKRAQTDKLEDQMRVVAELNDELSNARIEKKLVEDRGKAEVKKVQEEAARQADKAKQLESELRNDVQNLETKLELLRSKSEESTSTTTTSDQTKLLRQVETLQTQYALASENWQALESSLTSRITTLEKERDEVAKREADMRKKAREVNAKSRRLEEELEAEKDEKTAFETQIATLTTSLKKLQARVEAAEKTAEESRSELEKERKSLQTRLEEEKTKWRLESLANASGPPTPSESNHFLRADHPFSNQNRKTSTPDLSGLHISNHGHGRRSNVGSRIVSSDRDLPPLHTDSRPSSSRRTSIQPFHHPGMSHRTTADSTTPSRHEFSPHERNWANGSVPPSAAISVAPSIDIDDIDRDRESMGSPHRTVNELISVSAAGAGPSVQLVERMSAAVRRLESEKATNKEELMRIQGQRDEARSEVVALMREVEALKRSSEKVAQLEEEIKEVKGKFEASLEMLGEKSEEAEELRNDVQDLKKLYRELVDSTLK</sequence>
<dbReference type="STRING" id="50376.A0A517LF02"/>
<feature type="region of interest" description="Disordered" evidence="5">
    <location>
        <begin position="253"/>
        <end position="274"/>
    </location>
</feature>
<feature type="compositionally biased region" description="Polar residues" evidence="5">
    <location>
        <begin position="636"/>
        <end position="647"/>
    </location>
</feature>
<feature type="region of interest" description="Disordered" evidence="5">
    <location>
        <begin position="425"/>
        <end position="483"/>
    </location>
</feature>
<dbReference type="Proteomes" id="UP000316270">
    <property type="component" value="Chromosome 11"/>
</dbReference>